<gene>
    <name evidence="2" type="ORF">CHL78_002910</name>
</gene>
<evidence type="ECO:0000313" key="2">
    <source>
        <dbReference type="EMBL" id="RDY28889.1"/>
    </source>
</evidence>
<accession>A0A371J7Z9</accession>
<evidence type="ECO:0000313" key="3">
    <source>
        <dbReference type="Proteomes" id="UP000215694"/>
    </source>
</evidence>
<name>A0A371J7Z9_9FIRM</name>
<dbReference type="RefSeq" id="WP_094366784.1">
    <property type="nucleotide sequence ID" value="NZ_NOJY02000004.1"/>
</dbReference>
<keyword evidence="1" id="KW-1133">Transmembrane helix</keyword>
<comment type="caution">
    <text evidence="2">The sequence shown here is derived from an EMBL/GenBank/DDBJ whole genome shotgun (WGS) entry which is preliminary data.</text>
</comment>
<dbReference type="AlphaFoldDB" id="A0A371J7Z9"/>
<keyword evidence="3" id="KW-1185">Reference proteome</keyword>
<dbReference type="EMBL" id="NOJY02000004">
    <property type="protein sequence ID" value="RDY28889.1"/>
    <property type="molecule type" value="Genomic_DNA"/>
</dbReference>
<sequence>MKKLLLDLGVYIGAPILLFNLAKDTYITYFIIVLAALGGFYSVSTKRKEERINISGIIFMILYVSMFLFRKDIDSEYKVYIYDTYFLISGALAILLLNIFGKNLVTRVYVDISRARGYNNLSIWSSIRKNHLDISFNKLSTIVATQLLVISFIKVYSISNYGASNYTSTQDLEVLVCMLFIILEIYMISKTMSNIKYKPNNKSKSKSKYNLNDRRVINLSQYKNTNK</sequence>
<protein>
    <submittedName>
        <fullName evidence="2">Uncharacterized protein</fullName>
    </submittedName>
</protein>
<dbReference type="OrthoDB" id="1753115at2"/>
<feature type="transmembrane region" description="Helical" evidence="1">
    <location>
        <begin position="170"/>
        <end position="188"/>
    </location>
</feature>
<feature type="transmembrane region" description="Helical" evidence="1">
    <location>
        <begin position="81"/>
        <end position="100"/>
    </location>
</feature>
<reference evidence="2 3" key="1">
    <citation type="journal article" date="2017" name="Genome Announc.">
        <title>Draft Genome Sequence of Romboutsia weinsteinii sp. nov. Strain CCRI-19649(T) Isolated from Surface Water.</title>
        <authorList>
            <person name="Maheux A.F."/>
            <person name="Boudreau D.K."/>
            <person name="Berube E."/>
            <person name="Boissinot M."/>
            <person name="Cantin P."/>
            <person name="Raymond F."/>
            <person name="Corbeil J."/>
            <person name="Omar R.F."/>
            <person name="Bergeron M.G."/>
        </authorList>
    </citation>
    <scope>NUCLEOTIDE SEQUENCE [LARGE SCALE GENOMIC DNA]</scope>
    <source>
        <strain evidence="2 3">CCRI-19649</strain>
    </source>
</reference>
<evidence type="ECO:0000256" key="1">
    <source>
        <dbReference type="SAM" id="Phobius"/>
    </source>
</evidence>
<dbReference type="Proteomes" id="UP000215694">
    <property type="component" value="Unassembled WGS sequence"/>
</dbReference>
<keyword evidence="1" id="KW-0472">Membrane</keyword>
<feature type="transmembrane region" description="Helical" evidence="1">
    <location>
        <begin position="52"/>
        <end position="69"/>
    </location>
</feature>
<proteinExistence type="predicted"/>
<feature type="transmembrane region" description="Helical" evidence="1">
    <location>
        <begin position="139"/>
        <end position="158"/>
    </location>
</feature>
<organism evidence="2 3">
    <name type="scientific">Romboutsia weinsteinii</name>
    <dbReference type="NCBI Taxonomy" id="2020949"/>
    <lineage>
        <taxon>Bacteria</taxon>
        <taxon>Bacillati</taxon>
        <taxon>Bacillota</taxon>
        <taxon>Clostridia</taxon>
        <taxon>Peptostreptococcales</taxon>
        <taxon>Peptostreptococcaceae</taxon>
        <taxon>Romboutsia</taxon>
    </lineage>
</organism>
<keyword evidence="1" id="KW-0812">Transmembrane</keyword>
<feature type="transmembrane region" description="Helical" evidence="1">
    <location>
        <begin position="26"/>
        <end position="43"/>
    </location>
</feature>